<feature type="domain" description="Peptidase S1" evidence="4">
    <location>
        <begin position="23"/>
        <end position="71"/>
    </location>
</feature>
<keyword evidence="3" id="KW-0732">Signal</keyword>
<feature type="compositionally biased region" description="Polar residues" evidence="2">
    <location>
        <begin position="150"/>
        <end position="162"/>
    </location>
</feature>
<dbReference type="Pfam" id="PF00089">
    <property type="entry name" value="Trypsin"/>
    <property type="match status" value="1"/>
</dbReference>
<dbReference type="PANTHER" id="PTHR24252:SF7">
    <property type="entry name" value="HYALIN"/>
    <property type="match status" value="1"/>
</dbReference>
<evidence type="ECO:0000256" key="3">
    <source>
        <dbReference type="SAM" id="SignalP"/>
    </source>
</evidence>
<evidence type="ECO:0000259" key="4">
    <source>
        <dbReference type="Pfam" id="PF00089"/>
    </source>
</evidence>
<dbReference type="InterPro" id="IPR018114">
    <property type="entry name" value="TRYPSIN_HIS"/>
</dbReference>
<gene>
    <name evidence="5" type="primary">Sb</name>
    <name evidence="5" type="ORF">EVAR_50694_1</name>
</gene>
<evidence type="ECO:0000256" key="1">
    <source>
        <dbReference type="ARBA" id="ARBA00023157"/>
    </source>
</evidence>
<dbReference type="PROSITE" id="PS00134">
    <property type="entry name" value="TRYPSIN_HIS"/>
    <property type="match status" value="1"/>
</dbReference>
<dbReference type="STRING" id="151549.A0A4C1XPE1"/>
<feature type="chain" id="PRO_5020026094" evidence="3">
    <location>
        <begin position="20"/>
        <end position="162"/>
    </location>
</feature>
<dbReference type="InterPro" id="IPR009003">
    <property type="entry name" value="Peptidase_S1_PA"/>
</dbReference>
<evidence type="ECO:0000313" key="6">
    <source>
        <dbReference type="Proteomes" id="UP000299102"/>
    </source>
</evidence>
<dbReference type="InterPro" id="IPR043504">
    <property type="entry name" value="Peptidase_S1_PA_chymotrypsin"/>
</dbReference>
<evidence type="ECO:0000313" key="5">
    <source>
        <dbReference type="EMBL" id="GBP65010.1"/>
    </source>
</evidence>
<reference evidence="5 6" key="1">
    <citation type="journal article" date="2019" name="Commun. Biol.">
        <title>The bagworm genome reveals a unique fibroin gene that provides high tensile strength.</title>
        <authorList>
            <person name="Kono N."/>
            <person name="Nakamura H."/>
            <person name="Ohtoshi R."/>
            <person name="Tomita M."/>
            <person name="Numata K."/>
            <person name="Arakawa K."/>
        </authorList>
    </citation>
    <scope>NUCLEOTIDE SEQUENCE [LARGE SCALE GENOMIC DNA]</scope>
</reference>
<protein>
    <submittedName>
        <fullName evidence="5">Serine proteinase stubble</fullName>
    </submittedName>
</protein>
<feature type="signal peptide" evidence="3">
    <location>
        <begin position="1"/>
        <end position="19"/>
    </location>
</feature>
<keyword evidence="6" id="KW-1185">Reference proteome</keyword>
<dbReference type="Gene3D" id="2.40.10.10">
    <property type="entry name" value="Trypsin-like serine proteases"/>
    <property type="match status" value="1"/>
</dbReference>
<dbReference type="GO" id="GO:0004252">
    <property type="term" value="F:serine-type endopeptidase activity"/>
    <property type="evidence" value="ECO:0007669"/>
    <property type="project" value="InterPro"/>
</dbReference>
<dbReference type="InterPro" id="IPR001254">
    <property type="entry name" value="Trypsin_dom"/>
</dbReference>
<name>A0A4C1XPE1_EUMVA</name>
<sequence>MIINSTLLLLAVCGRRLWPEARIVGGAKSGFGMWPWQISLRQWRTSTYLHKCGAALLNENWAITAAHCVEHPVPGSRFYSQVPLSIPIALLVTVPICKKLVQIPVGVVQFENKTERDIMSDWDRDIHIDNIMESSLIISVTDSDDEFSDNSDVSDSAMSLDE</sequence>
<comment type="caution">
    <text evidence="5">The sequence shown here is derived from an EMBL/GenBank/DDBJ whole genome shotgun (WGS) entry which is preliminary data.</text>
</comment>
<dbReference type="OrthoDB" id="93664at2759"/>
<dbReference type="GO" id="GO:0006508">
    <property type="term" value="P:proteolysis"/>
    <property type="evidence" value="ECO:0007669"/>
    <property type="project" value="InterPro"/>
</dbReference>
<proteinExistence type="predicted"/>
<dbReference type="AlphaFoldDB" id="A0A4C1XPE1"/>
<keyword evidence="1" id="KW-1015">Disulfide bond</keyword>
<dbReference type="PANTHER" id="PTHR24252">
    <property type="entry name" value="ACROSIN-RELATED"/>
    <property type="match status" value="1"/>
</dbReference>
<evidence type="ECO:0000256" key="2">
    <source>
        <dbReference type="SAM" id="MobiDB-lite"/>
    </source>
</evidence>
<accession>A0A4C1XPE1</accession>
<dbReference type="Proteomes" id="UP000299102">
    <property type="component" value="Unassembled WGS sequence"/>
</dbReference>
<dbReference type="EMBL" id="BGZK01000916">
    <property type="protein sequence ID" value="GBP65010.1"/>
    <property type="molecule type" value="Genomic_DNA"/>
</dbReference>
<feature type="region of interest" description="Disordered" evidence="2">
    <location>
        <begin position="143"/>
        <end position="162"/>
    </location>
</feature>
<organism evidence="5 6">
    <name type="scientific">Eumeta variegata</name>
    <name type="common">Bagworm moth</name>
    <name type="synonym">Eumeta japonica</name>
    <dbReference type="NCBI Taxonomy" id="151549"/>
    <lineage>
        <taxon>Eukaryota</taxon>
        <taxon>Metazoa</taxon>
        <taxon>Ecdysozoa</taxon>
        <taxon>Arthropoda</taxon>
        <taxon>Hexapoda</taxon>
        <taxon>Insecta</taxon>
        <taxon>Pterygota</taxon>
        <taxon>Neoptera</taxon>
        <taxon>Endopterygota</taxon>
        <taxon>Lepidoptera</taxon>
        <taxon>Glossata</taxon>
        <taxon>Ditrysia</taxon>
        <taxon>Tineoidea</taxon>
        <taxon>Psychidae</taxon>
        <taxon>Oiketicinae</taxon>
        <taxon>Eumeta</taxon>
    </lineage>
</organism>
<dbReference type="SUPFAM" id="SSF50494">
    <property type="entry name" value="Trypsin-like serine proteases"/>
    <property type="match status" value="1"/>
</dbReference>